<dbReference type="Proteomes" id="UP000325243">
    <property type="component" value="Unassembled WGS sequence"/>
</dbReference>
<organism evidence="1 2">
    <name type="scientific">Agromyces mariniharenae</name>
    <dbReference type="NCBI Taxonomy" id="2604423"/>
    <lineage>
        <taxon>Bacteria</taxon>
        <taxon>Bacillati</taxon>
        <taxon>Actinomycetota</taxon>
        <taxon>Actinomycetes</taxon>
        <taxon>Micrococcales</taxon>
        <taxon>Microbacteriaceae</taxon>
        <taxon>Agromyces</taxon>
    </lineage>
</organism>
<dbReference type="GO" id="GO:0003677">
    <property type="term" value="F:DNA binding"/>
    <property type="evidence" value="ECO:0007669"/>
    <property type="project" value="UniProtKB-KW"/>
</dbReference>
<comment type="caution">
    <text evidence="1">The sequence shown here is derived from an EMBL/GenBank/DDBJ whole genome shotgun (WGS) entry which is preliminary data.</text>
</comment>
<name>A0A5S4VAA5_9MICO</name>
<reference evidence="1 2" key="1">
    <citation type="submission" date="2019-08" db="EMBL/GenBank/DDBJ databases">
        <authorList>
            <person name="Hu J."/>
        </authorList>
    </citation>
    <scope>NUCLEOTIDE SEQUENCE [LARGE SCALE GENOMIC DNA]</scope>
    <source>
        <strain evidence="1 2">NEAU-184</strain>
    </source>
</reference>
<dbReference type="RefSeq" id="WP_148735090.1">
    <property type="nucleotide sequence ID" value="NZ_VSSB01000002.1"/>
</dbReference>
<sequence length="119" mass="13584">MARLEDVRRLGTELERSYEVYVRGRLKFRVGQLVYVAFSLDETVMGFAFPREERAALVGGQPHKFQMPTPADMRFNWVHADLAALEPSEAREFVVDAWRMVVPQKVSRAYDLANPNGPG</sequence>
<keyword evidence="1" id="KW-0238">DNA-binding</keyword>
<dbReference type="AlphaFoldDB" id="A0A5S4VAA5"/>
<evidence type="ECO:0000313" key="2">
    <source>
        <dbReference type="Proteomes" id="UP000325243"/>
    </source>
</evidence>
<evidence type="ECO:0000313" key="1">
    <source>
        <dbReference type="EMBL" id="TYL50995.1"/>
    </source>
</evidence>
<dbReference type="EMBL" id="VSSB01000002">
    <property type="protein sequence ID" value="TYL50995.1"/>
    <property type="molecule type" value="Genomic_DNA"/>
</dbReference>
<accession>A0A5S4VAA5</accession>
<keyword evidence="2" id="KW-1185">Reference proteome</keyword>
<protein>
    <submittedName>
        <fullName evidence="1">MmcQ/YjbR family DNA-binding protein</fullName>
    </submittedName>
</protein>
<proteinExistence type="predicted"/>
<gene>
    <name evidence="1" type="ORF">FYC51_17820</name>
</gene>